<dbReference type="Proteomes" id="UP000235392">
    <property type="component" value="Unassembled WGS sequence"/>
</dbReference>
<gene>
    <name evidence="1" type="ORF">PCASD_02109</name>
</gene>
<reference evidence="1 2" key="1">
    <citation type="submission" date="2017-11" db="EMBL/GenBank/DDBJ databases">
        <title>De novo assembly and phasing of dikaryotic genomes from two isolates of Puccinia coronata f. sp. avenae, the causal agent of oat crown rust.</title>
        <authorList>
            <person name="Miller M.E."/>
            <person name="Zhang Y."/>
            <person name="Omidvar V."/>
            <person name="Sperschneider J."/>
            <person name="Schwessinger B."/>
            <person name="Raley C."/>
            <person name="Palmer J.M."/>
            <person name="Garnica D."/>
            <person name="Upadhyaya N."/>
            <person name="Rathjen J."/>
            <person name="Taylor J.M."/>
            <person name="Park R.F."/>
            <person name="Dodds P.N."/>
            <person name="Hirsch C.D."/>
            <person name="Kianian S.F."/>
            <person name="Figueroa M."/>
        </authorList>
    </citation>
    <scope>NUCLEOTIDE SEQUENCE [LARGE SCALE GENOMIC DNA]</scope>
    <source>
        <strain evidence="1">12SD80</strain>
    </source>
</reference>
<comment type="caution">
    <text evidence="1">The sequence shown here is derived from an EMBL/GenBank/DDBJ whole genome shotgun (WGS) entry which is preliminary data.</text>
</comment>
<evidence type="ECO:0000313" key="1">
    <source>
        <dbReference type="EMBL" id="PLW52106.1"/>
    </source>
</evidence>
<accession>A0A2N5VQ77</accession>
<dbReference type="EMBL" id="PGCI01000002">
    <property type="protein sequence ID" value="PLW52106.1"/>
    <property type="molecule type" value="Genomic_DNA"/>
</dbReference>
<proteinExistence type="predicted"/>
<organism evidence="1 2">
    <name type="scientific">Puccinia coronata f. sp. avenae</name>
    <dbReference type="NCBI Taxonomy" id="200324"/>
    <lineage>
        <taxon>Eukaryota</taxon>
        <taxon>Fungi</taxon>
        <taxon>Dikarya</taxon>
        <taxon>Basidiomycota</taxon>
        <taxon>Pucciniomycotina</taxon>
        <taxon>Pucciniomycetes</taxon>
        <taxon>Pucciniales</taxon>
        <taxon>Pucciniaceae</taxon>
        <taxon>Puccinia</taxon>
    </lineage>
</organism>
<dbReference type="AlphaFoldDB" id="A0A2N5VQ77"/>
<protein>
    <submittedName>
        <fullName evidence="1">Uncharacterized protein</fullName>
    </submittedName>
</protein>
<name>A0A2N5VQ77_9BASI</name>
<sequence length="62" mass="6765">MAQSNEWYLNSKSCAGAQAQPAKLARMAASELTSDAAIRFKLGRRATDGTAPKFKSDGRIRY</sequence>
<evidence type="ECO:0000313" key="2">
    <source>
        <dbReference type="Proteomes" id="UP000235392"/>
    </source>
</evidence>